<organism evidence="2 3">
    <name type="scientific">Rhodococcus opacus</name>
    <name type="common">Nocardia opaca</name>
    <dbReference type="NCBI Taxonomy" id="37919"/>
    <lineage>
        <taxon>Bacteria</taxon>
        <taxon>Bacillati</taxon>
        <taxon>Actinomycetota</taxon>
        <taxon>Actinomycetes</taxon>
        <taxon>Mycobacteriales</taxon>
        <taxon>Nocardiaceae</taxon>
        <taxon>Rhodococcus</taxon>
    </lineage>
</organism>
<name>A0A2S8JDW9_RHOOP</name>
<dbReference type="EMBL" id="PUIO01000009">
    <property type="protein sequence ID" value="PQP25089.1"/>
    <property type="molecule type" value="Genomic_DNA"/>
</dbReference>
<comment type="caution">
    <text evidence="2">The sequence shown here is derived from an EMBL/GenBank/DDBJ whole genome shotgun (WGS) entry which is preliminary data.</text>
</comment>
<dbReference type="Proteomes" id="UP000239290">
    <property type="component" value="Unassembled WGS sequence"/>
</dbReference>
<evidence type="ECO:0000256" key="1">
    <source>
        <dbReference type="SAM" id="MobiDB-lite"/>
    </source>
</evidence>
<evidence type="ECO:0000313" key="3">
    <source>
        <dbReference type="Proteomes" id="UP000239290"/>
    </source>
</evidence>
<dbReference type="AlphaFoldDB" id="A0A2S8JDW9"/>
<accession>A0A2S8JDW9</accession>
<feature type="region of interest" description="Disordered" evidence="1">
    <location>
        <begin position="1"/>
        <end position="34"/>
    </location>
</feature>
<protein>
    <submittedName>
        <fullName evidence="2">Uncharacterized protein</fullName>
    </submittedName>
</protein>
<gene>
    <name evidence="2" type="ORF">C5613_09545</name>
</gene>
<proteinExistence type="predicted"/>
<evidence type="ECO:0000313" key="2">
    <source>
        <dbReference type="EMBL" id="PQP25089.1"/>
    </source>
</evidence>
<feature type="compositionally biased region" description="Basic and acidic residues" evidence="1">
    <location>
        <begin position="1"/>
        <end position="20"/>
    </location>
</feature>
<reference evidence="3" key="1">
    <citation type="submission" date="2018-02" db="EMBL/GenBank/DDBJ databases">
        <title>Draft genome sequencing of Rhodococcus opacus KU647198.</title>
        <authorList>
            <person name="Zheng B.-X."/>
        </authorList>
    </citation>
    <scope>NUCLEOTIDE SEQUENCE [LARGE SCALE GENOMIC DNA]</scope>
    <source>
        <strain evidence="3">04-OD7</strain>
    </source>
</reference>
<sequence>MAFSEDRDDRVGQPERHRPGQDGPQRAGVALSGRSYPVEGALDLTEDGRSLFEQYPPGLGQPYTV</sequence>